<sequence>MTDRNSWGGQPRNDSWGAAPGAAGHAGSGPAPGKETSTGKRAGVIAAAIASVIALAGGLAWAVAVSGDETESLDAVAASSSRSTSSIPTTSSPTTSIPTTQSQPVESSAASETLPTKPYDSLGPGRMNAVSVDEKCDRYAAVATEYGDQMLQKYCDSSWLFVAKEQSAIYDLFYWVSDGWKLYDPDGTMEQTNFGCYDIPSLKYAGAPQGLIEELPACETTEYSGEIYEADGGNAPDGGWGVRCDGRYILIVESVIVPLGGNPDLKTQPVQQEYPGSKVVNGSACSSMQGNVDGGYTYAVYFDAGHDRKEVCRLKAKYGGDARSLNNDSDSSDPC</sequence>
<protein>
    <submittedName>
        <fullName evidence="3">Uncharacterized protein</fullName>
    </submittedName>
</protein>
<feature type="region of interest" description="Disordered" evidence="1">
    <location>
        <begin position="76"/>
        <end position="126"/>
    </location>
</feature>
<feature type="compositionally biased region" description="Polar residues" evidence="1">
    <location>
        <begin position="105"/>
        <end position="114"/>
    </location>
</feature>
<evidence type="ECO:0000256" key="1">
    <source>
        <dbReference type="SAM" id="MobiDB-lite"/>
    </source>
</evidence>
<name>A0ABT7G3N5_9CORY</name>
<dbReference type="Proteomes" id="UP001243856">
    <property type="component" value="Unassembled WGS sequence"/>
</dbReference>
<feature type="compositionally biased region" description="Low complexity" evidence="1">
    <location>
        <begin position="17"/>
        <end position="33"/>
    </location>
</feature>
<keyword evidence="2" id="KW-0472">Membrane</keyword>
<feature type="transmembrane region" description="Helical" evidence="2">
    <location>
        <begin position="44"/>
        <end position="64"/>
    </location>
</feature>
<comment type="caution">
    <text evidence="3">The sequence shown here is derived from an EMBL/GenBank/DDBJ whole genome shotgun (WGS) entry which is preliminary data.</text>
</comment>
<dbReference type="EMBL" id="JASNVK010000017">
    <property type="protein sequence ID" value="MDK4301350.1"/>
    <property type="molecule type" value="Genomic_DNA"/>
</dbReference>
<keyword evidence="2" id="KW-1133">Transmembrane helix</keyword>
<evidence type="ECO:0000256" key="2">
    <source>
        <dbReference type="SAM" id="Phobius"/>
    </source>
</evidence>
<proteinExistence type="predicted"/>
<accession>A0ABT7G3N5</accession>
<feature type="compositionally biased region" description="Low complexity" evidence="1">
    <location>
        <begin position="79"/>
        <end position="104"/>
    </location>
</feature>
<gene>
    <name evidence="3" type="ORF">QPX45_08895</name>
</gene>
<reference evidence="3 4" key="1">
    <citation type="submission" date="2023-05" db="EMBL/GenBank/DDBJ databases">
        <title>Metabolic capabilities are highly conserved among human nasal-associated Corynebacterium species in pangenomic analyses.</title>
        <authorList>
            <person name="Tran T.H."/>
            <person name="Roberts A.Q."/>
            <person name="Escapa I.F."/>
            <person name="Gao W."/>
            <person name="Conlan S."/>
            <person name="Kong H."/>
            <person name="Segre J.A."/>
            <person name="Kelly M.S."/>
            <person name="Lemon K.P."/>
        </authorList>
    </citation>
    <scope>NUCLEOTIDE SEQUENCE [LARGE SCALE GENOMIC DNA]</scope>
    <source>
        <strain evidence="3 4">KPL2811</strain>
    </source>
</reference>
<feature type="region of interest" description="Disordered" evidence="1">
    <location>
        <begin position="1"/>
        <end position="39"/>
    </location>
</feature>
<evidence type="ECO:0000313" key="3">
    <source>
        <dbReference type="EMBL" id="MDK4301350.1"/>
    </source>
</evidence>
<organism evidence="3 4">
    <name type="scientific">Corynebacterium propinquum</name>
    <dbReference type="NCBI Taxonomy" id="43769"/>
    <lineage>
        <taxon>Bacteria</taxon>
        <taxon>Bacillati</taxon>
        <taxon>Actinomycetota</taxon>
        <taxon>Actinomycetes</taxon>
        <taxon>Mycobacteriales</taxon>
        <taxon>Corynebacteriaceae</taxon>
        <taxon>Corynebacterium</taxon>
    </lineage>
</organism>
<dbReference type="RefSeq" id="WP_284585900.1">
    <property type="nucleotide sequence ID" value="NZ_JASNVK010000017.1"/>
</dbReference>
<keyword evidence="2" id="KW-0812">Transmembrane</keyword>
<keyword evidence="4" id="KW-1185">Reference proteome</keyword>
<evidence type="ECO:0000313" key="4">
    <source>
        <dbReference type="Proteomes" id="UP001243856"/>
    </source>
</evidence>